<proteinExistence type="predicted"/>
<dbReference type="EMBL" id="CP017141">
    <property type="protein sequence ID" value="AOM77164.1"/>
    <property type="molecule type" value="Genomic_DNA"/>
</dbReference>
<sequence length="132" mass="15406">MYRKDLITAEIQKLAQVLARIMGLKLEGKLEEADEVFRESLLKDFGVTEDILLSNDFNKFEILINDSAFPAEKLEMLSQFLYAEFNPLQPSERNTALAEKLNLIYQMLEVKHHIVSMINLDRQRKVQQYLNS</sequence>
<protein>
    <submittedName>
        <fullName evidence="1">Uncharacterized protein</fullName>
    </submittedName>
</protein>
<keyword evidence="2" id="KW-1185">Reference proteome</keyword>
<name>A0A1D7QEX7_9SPHI</name>
<accession>A0A1D7QEX7</accession>
<dbReference type="RefSeq" id="WP_069378857.1">
    <property type="nucleotide sequence ID" value="NZ_CP017141.1"/>
</dbReference>
<organism evidence="1 2">
    <name type="scientific">Pedobacter steynii</name>
    <dbReference type="NCBI Taxonomy" id="430522"/>
    <lineage>
        <taxon>Bacteria</taxon>
        <taxon>Pseudomonadati</taxon>
        <taxon>Bacteroidota</taxon>
        <taxon>Sphingobacteriia</taxon>
        <taxon>Sphingobacteriales</taxon>
        <taxon>Sphingobacteriaceae</taxon>
        <taxon>Pedobacter</taxon>
    </lineage>
</organism>
<evidence type="ECO:0000313" key="2">
    <source>
        <dbReference type="Proteomes" id="UP000094313"/>
    </source>
</evidence>
<dbReference type="KEGG" id="psty:BFS30_08280"/>
<evidence type="ECO:0000313" key="1">
    <source>
        <dbReference type="EMBL" id="AOM77164.1"/>
    </source>
</evidence>
<dbReference type="Proteomes" id="UP000094313">
    <property type="component" value="Chromosome"/>
</dbReference>
<dbReference type="AlphaFoldDB" id="A0A1D7QEX7"/>
<dbReference type="OrthoDB" id="794282at2"/>
<gene>
    <name evidence="1" type="ORF">BFS30_08280</name>
</gene>
<reference evidence="1 2" key="1">
    <citation type="submission" date="2016-08" db="EMBL/GenBank/DDBJ databases">
        <authorList>
            <person name="Seilhamer J.J."/>
        </authorList>
    </citation>
    <scope>NUCLEOTIDE SEQUENCE [LARGE SCALE GENOMIC DNA]</scope>
    <source>
        <strain evidence="1 2">DX4</strain>
    </source>
</reference>